<organism evidence="1 2">
    <name type="scientific">Mesorhabditis belari</name>
    <dbReference type="NCBI Taxonomy" id="2138241"/>
    <lineage>
        <taxon>Eukaryota</taxon>
        <taxon>Metazoa</taxon>
        <taxon>Ecdysozoa</taxon>
        <taxon>Nematoda</taxon>
        <taxon>Chromadorea</taxon>
        <taxon>Rhabditida</taxon>
        <taxon>Rhabditina</taxon>
        <taxon>Rhabditomorpha</taxon>
        <taxon>Rhabditoidea</taxon>
        <taxon>Rhabditidae</taxon>
        <taxon>Mesorhabditinae</taxon>
        <taxon>Mesorhabditis</taxon>
    </lineage>
</organism>
<dbReference type="AlphaFoldDB" id="A0AAF3EGU4"/>
<sequence length="213" mass="24597">MSVFKSLNCILCKEPFAQSADQPRTPRLLGCGLVMCHECCEKEKSLAKRERKHRCNSVYCFENPKFAHFLIDVLSLDSLTFSQSGHGYLLLKPFKIPECLICHDEYSSNIEAKKVSLKKWFTAPVVLPRLCVLLRNIVHLRPFHSWKKGPKLLGNEMCFTNVFNFVEFRKKHELLTKSLAAVEVFMENYQSHLLQLSVDIMALNETLDMDLNN</sequence>
<dbReference type="WBParaSite" id="MBELARI_LOCUS1321">
    <property type="protein sequence ID" value="MBELARI_LOCUS1321"/>
    <property type="gene ID" value="MBELARI_LOCUS1321"/>
</dbReference>
<dbReference type="Proteomes" id="UP000887575">
    <property type="component" value="Unassembled WGS sequence"/>
</dbReference>
<proteinExistence type="predicted"/>
<accession>A0AAF3EGU4</accession>
<keyword evidence="1" id="KW-1185">Reference proteome</keyword>
<reference evidence="2" key="1">
    <citation type="submission" date="2024-02" db="UniProtKB">
        <authorList>
            <consortium name="WormBaseParasite"/>
        </authorList>
    </citation>
    <scope>IDENTIFICATION</scope>
</reference>
<evidence type="ECO:0000313" key="2">
    <source>
        <dbReference type="WBParaSite" id="MBELARI_LOCUS1321"/>
    </source>
</evidence>
<protein>
    <submittedName>
        <fullName evidence="2">Uncharacterized protein</fullName>
    </submittedName>
</protein>
<name>A0AAF3EGU4_9BILA</name>
<evidence type="ECO:0000313" key="1">
    <source>
        <dbReference type="Proteomes" id="UP000887575"/>
    </source>
</evidence>